<dbReference type="Gene3D" id="3.30.70.330">
    <property type="match status" value="1"/>
</dbReference>
<evidence type="ECO:0000313" key="7">
    <source>
        <dbReference type="Proteomes" id="UP000054007"/>
    </source>
</evidence>
<dbReference type="EMBL" id="KN880534">
    <property type="protein sequence ID" value="KIY67117.1"/>
    <property type="molecule type" value="Genomic_DNA"/>
</dbReference>
<dbReference type="Proteomes" id="UP000054007">
    <property type="component" value="Unassembled WGS sequence"/>
</dbReference>
<dbReference type="InterPro" id="IPR039157">
    <property type="entry name" value="RBM18_RRM"/>
</dbReference>
<dbReference type="InterPro" id="IPR035979">
    <property type="entry name" value="RBD_domain_sf"/>
</dbReference>
<evidence type="ECO:0000313" key="6">
    <source>
        <dbReference type="EMBL" id="KIY67117.1"/>
    </source>
</evidence>
<evidence type="ECO:0000256" key="1">
    <source>
        <dbReference type="ARBA" id="ARBA00021141"/>
    </source>
</evidence>
<keyword evidence="7" id="KW-1185">Reference proteome</keyword>
<feature type="region of interest" description="Disordered" evidence="4">
    <location>
        <begin position="161"/>
        <end position="200"/>
    </location>
</feature>
<reference evidence="6 7" key="1">
    <citation type="journal article" date="2015" name="Fungal Genet. Biol.">
        <title>Evolution of novel wood decay mechanisms in Agaricales revealed by the genome sequences of Fistulina hepatica and Cylindrobasidium torrendii.</title>
        <authorList>
            <person name="Floudas D."/>
            <person name="Held B.W."/>
            <person name="Riley R."/>
            <person name="Nagy L.G."/>
            <person name="Koehler G."/>
            <person name="Ransdell A.S."/>
            <person name="Younus H."/>
            <person name="Chow J."/>
            <person name="Chiniquy J."/>
            <person name="Lipzen A."/>
            <person name="Tritt A."/>
            <person name="Sun H."/>
            <person name="Haridas S."/>
            <person name="LaButti K."/>
            <person name="Ohm R.A."/>
            <person name="Kues U."/>
            <person name="Blanchette R.A."/>
            <person name="Grigoriev I.V."/>
            <person name="Minto R.E."/>
            <person name="Hibbett D.S."/>
        </authorList>
    </citation>
    <scope>NUCLEOTIDE SEQUENCE [LARGE SCALE GENOMIC DNA]</scope>
    <source>
        <strain evidence="6 7">FP15055 ss-10</strain>
    </source>
</reference>
<evidence type="ECO:0000259" key="5">
    <source>
        <dbReference type="PROSITE" id="PS50102"/>
    </source>
</evidence>
<sequence length="235" mass="25707">MPDHISYPSPSTPPEIIPKSSAKDRVFIGNLSPTVDEYTLIQVLAKHGSIKHLDFLFHRSGPQKGKPRGYAFVEFAKPDDATKAIAELHDRPLRGRNLVLNYANQVAPDVSANGSVVRRRTIMESGHPTALSMMKEKTVRRSGNKTEDKIARMEAKLRQMEAAKAAGPPPESLPPKPDFIAPIPDSDGPQSRPIFIPVTHPPVLPTPVLSYPKTKPGDKKKAKLAGVKIVKKANP</sequence>
<dbReference type="SUPFAM" id="SSF54928">
    <property type="entry name" value="RNA-binding domain, RBD"/>
    <property type="match status" value="1"/>
</dbReference>
<name>A0A0D7B9C2_9AGAR</name>
<proteinExistence type="predicted"/>
<organism evidence="6 7">
    <name type="scientific">Cylindrobasidium torrendii FP15055 ss-10</name>
    <dbReference type="NCBI Taxonomy" id="1314674"/>
    <lineage>
        <taxon>Eukaryota</taxon>
        <taxon>Fungi</taxon>
        <taxon>Dikarya</taxon>
        <taxon>Basidiomycota</taxon>
        <taxon>Agaricomycotina</taxon>
        <taxon>Agaricomycetes</taxon>
        <taxon>Agaricomycetidae</taxon>
        <taxon>Agaricales</taxon>
        <taxon>Marasmiineae</taxon>
        <taxon>Physalacriaceae</taxon>
        <taxon>Cylindrobasidium</taxon>
    </lineage>
</organism>
<dbReference type="SMART" id="SM00360">
    <property type="entry name" value="RRM"/>
    <property type="match status" value="1"/>
</dbReference>
<dbReference type="InterPro" id="IPR012677">
    <property type="entry name" value="Nucleotide-bd_a/b_plait_sf"/>
</dbReference>
<evidence type="ECO:0000256" key="4">
    <source>
        <dbReference type="SAM" id="MobiDB-lite"/>
    </source>
</evidence>
<dbReference type="OrthoDB" id="6730379at2759"/>
<dbReference type="AlphaFoldDB" id="A0A0D7B9C2"/>
<evidence type="ECO:0000256" key="2">
    <source>
        <dbReference type="ARBA" id="ARBA00030780"/>
    </source>
</evidence>
<dbReference type="PANTHER" id="PTHR48038">
    <property type="entry name" value="RIBONUCLEOPROTEIN RB97D"/>
    <property type="match status" value="1"/>
</dbReference>
<feature type="domain" description="RRM" evidence="5">
    <location>
        <begin position="24"/>
        <end position="105"/>
    </location>
</feature>
<dbReference type="PANTHER" id="PTHR48038:SF1">
    <property type="entry name" value="RIBONUCLEOPROTEIN RB97D"/>
    <property type="match status" value="1"/>
</dbReference>
<dbReference type="CDD" id="cd12355">
    <property type="entry name" value="RRM_RBM18"/>
    <property type="match status" value="1"/>
</dbReference>
<dbReference type="GO" id="GO:0003723">
    <property type="term" value="F:RNA binding"/>
    <property type="evidence" value="ECO:0007669"/>
    <property type="project" value="UniProtKB-UniRule"/>
</dbReference>
<gene>
    <name evidence="6" type="ORF">CYLTODRAFT_376684</name>
</gene>
<dbReference type="Pfam" id="PF00076">
    <property type="entry name" value="RRM_1"/>
    <property type="match status" value="1"/>
</dbReference>
<accession>A0A0D7B9C2</accession>
<dbReference type="PROSITE" id="PS50102">
    <property type="entry name" value="RRM"/>
    <property type="match status" value="1"/>
</dbReference>
<dbReference type="InterPro" id="IPR000504">
    <property type="entry name" value="RRM_dom"/>
</dbReference>
<evidence type="ECO:0000256" key="3">
    <source>
        <dbReference type="PROSITE-ProRule" id="PRU00176"/>
    </source>
</evidence>
<dbReference type="STRING" id="1314674.A0A0D7B9C2"/>
<keyword evidence="3" id="KW-0694">RNA-binding</keyword>
<feature type="compositionally biased region" description="Pro residues" evidence="4">
    <location>
        <begin position="167"/>
        <end position="177"/>
    </location>
</feature>
<protein>
    <recommendedName>
        <fullName evidence="1">Probable RNA-binding protein 18</fullName>
    </recommendedName>
    <alternativeName>
        <fullName evidence="2">RNA-binding motif protein 18</fullName>
    </alternativeName>
</protein>